<sequence>MVVWTTDSSLPPPRVLEPIVTARDSLGPRRPEAAKQKVLTELRNQYEAFMNGGSDYSSEESLGSTTTYFVGSWRNLSRFPTSANEFWAVFMILFQIGVTEMISNHQYYVTAWDDGNCFGVAHHVIKTVFGDVWEGDLLQRSLYDDNGTIYSQAIFVERMADFDTIFGKLLDMAEVQKALDMCGIKLRTSGEQTDTQTLPESQYSTNPAKVFDILQENGFRVFK</sequence>
<keyword evidence="2" id="KW-1185">Reference proteome</keyword>
<organism evidence="1 2">
    <name type="scientific">Gonapodya prolifera (strain JEL478)</name>
    <name type="common">Monoblepharis prolifera</name>
    <dbReference type="NCBI Taxonomy" id="1344416"/>
    <lineage>
        <taxon>Eukaryota</taxon>
        <taxon>Fungi</taxon>
        <taxon>Fungi incertae sedis</taxon>
        <taxon>Chytridiomycota</taxon>
        <taxon>Chytridiomycota incertae sedis</taxon>
        <taxon>Monoblepharidomycetes</taxon>
        <taxon>Monoblepharidales</taxon>
        <taxon>Gonapodyaceae</taxon>
        <taxon>Gonapodya</taxon>
    </lineage>
</organism>
<proteinExistence type="predicted"/>
<accession>A0A139AFC8</accession>
<protein>
    <submittedName>
        <fullName evidence="1">Uncharacterized protein</fullName>
    </submittedName>
</protein>
<dbReference type="Proteomes" id="UP000070544">
    <property type="component" value="Unassembled WGS sequence"/>
</dbReference>
<reference evidence="1 2" key="1">
    <citation type="journal article" date="2015" name="Genome Biol. Evol.">
        <title>Phylogenomic analyses indicate that early fungi evolved digesting cell walls of algal ancestors of land plants.</title>
        <authorList>
            <person name="Chang Y."/>
            <person name="Wang S."/>
            <person name="Sekimoto S."/>
            <person name="Aerts A.L."/>
            <person name="Choi C."/>
            <person name="Clum A."/>
            <person name="LaButti K.M."/>
            <person name="Lindquist E.A."/>
            <person name="Yee Ngan C."/>
            <person name="Ohm R.A."/>
            <person name="Salamov A.A."/>
            <person name="Grigoriev I.V."/>
            <person name="Spatafora J.W."/>
            <person name="Berbee M.L."/>
        </authorList>
    </citation>
    <scope>NUCLEOTIDE SEQUENCE [LARGE SCALE GENOMIC DNA]</scope>
    <source>
        <strain evidence="1 2">JEL478</strain>
    </source>
</reference>
<evidence type="ECO:0000313" key="1">
    <source>
        <dbReference type="EMBL" id="KXS15274.1"/>
    </source>
</evidence>
<dbReference type="AlphaFoldDB" id="A0A139AFC8"/>
<dbReference type="OrthoDB" id="2179241at2759"/>
<gene>
    <name evidence="1" type="ORF">M427DRAFT_326898</name>
</gene>
<name>A0A139AFC8_GONPJ</name>
<evidence type="ECO:0000313" key="2">
    <source>
        <dbReference type="Proteomes" id="UP000070544"/>
    </source>
</evidence>
<dbReference type="EMBL" id="KQ965763">
    <property type="protein sequence ID" value="KXS15274.1"/>
    <property type="molecule type" value="Genomic_DNA"/>
</dbReference>